<dbReference type="AlphaFoldDB" id="A0A381V160"/>
<proteinExistence type="predicted"/>
<evidence type="ECO:0000313" key="1">
    <source>
        <dbReference type="EMBL" id="SVA34115.1"/>
    </source>
</evidence>
<organism evidence="1">
    <name type="scientific">marine metagenome</name>
    <dbReference type="NCBI Taxonomy" id="408172"/>
    <lineage>
        <taxon>unclassified sequences</taxon>
        <taxon>metagenomes</taxon>
        <taxon>ecological metagenomes</taxon>
    </lineage>
</organism>
<name>A0A381V160_9ZZZZ</name>
<reference evidence="1" key="1">
    <citation type="submission" date="2018-05" db="EMBL/GenBank/DDBJ databases">
        <authorList>
            <person name="Lanie J.A."/>
            <person name="Ng W.-L."/>
            <person name="Kazmierczak K.M."/>
            <person name="Andrzejewski T.M."/>
            <person name="Davidsen T.M."/>
            <person name="Wayne K.J."/>
            <person name="Tettelin H."/>
            <person name="Glass J.I."/>
            <person name="Rusch D."/>
            <person name="Podicherti R."/>
            <person name="Tsui H.-C.T."/>
            <person name="Winkler M.E."/>
        </authorList>
    </citation>
    <scope>NUCLEOTIDE SEQUENCE</scope>
</reference>
<sequence>MPNIEKNYCHCIQQIKKKNPEINPYAICTDSVYGSRNIKRKKIVKCDKYYDLKNMKVKELREYAKSKKLKITKNGRYLKKKDLLKVIEKYNN</sequence>
<accession>A0A381V160</accession>
<gene>
    <name evidence="1" type="ORF">METZ01_LOCUS86969</name>
</gene>
<dbReference type="EMBL" id="UINC01007577">
    <property type="protein sequence ID" value="SVA34115.1"/>
    <property type="molecule type" value="Genomic_DNA"/>
</dbReference>
<protein>
    <submittedName>
        <fullName evidence="1">Uncharacterized protein</fullName>
    </submittedName>
</protein>